<evidence type="ECO:0000313" key="1">
    <source>
        <dbReference type="EMBL" id="OZM71302.1"/>
    </source>
</evidence>
<dbReference type="InterPro" id="IPR029063">
    <property type="entry name" value="SAM-dependent_MTases_sf"/>
</dbReference>
<accession>A0A263CYR8</accession>
<dbReference type="Proteomes" id="UP000242444">
    <property type="component" value="Unassembled WGS sequence"/>
</dbReference>
<dbReference type="Gene3D" id="3.40.50.150">
    <property type="entry name" value="Vaccinia Virus protein VP39"/>
    <property type="match status" value="1"/>
</dbReference>
<dbReference type="RefSeq" id="WP_094864605.1">
    <property type="nucleotide sequence ID" value="NZ_NKYE01000014.1"/>
</dbReference>
<name>A0A263CYR8_9PSEU</name>
<organism evidence="1 2">
    <name type="scientific">Amycolatopsis antarctica</name>
    <dbReference type="NCBI Taxonomy" id="1854586"/>
    <lineage>
        <taxon>Bacteria</taxon>
        <taxon>Bacillati</taxon>
        <taxon>Actinomycetota</taxon>
        <taxon>Actinomycetes</taxon>
        <taxon>Pseudonocardiales</taxon>
        <taxon>Pseudonocardiaceae</taxon>
        <taxon>Amycolatopsis</taxon>
    </lineage>
</organism>
<dbReference type="EMBL" id="NKYE01000014">
    <property type="protein sequence ID" value="OZM71302.1"/>
    <property type="molecule type" value="Genomic_DNA"/>
</dbReference>
<gene>
    <name evidence="1" type="ORF">CFN78_21160</name>
</gene>
<keyword evidence="2" id="KW-1185">Reference proteome</keyword>
<protein>
    <submittedName>
        <fullName evidence="1">Uncharacterized protein</fullName>
    </submittedName>
</protein>
<dbReference type="Pfam" id="PF04672">
    <property type="entry name" value="Methyltransf_19"/>
    <property type="match status" value="1"/>
</dbReference>
<proteinExistence type="predicted"/>
<reference evidence="1 2" key="1">
    <citation type="submission" date="2017-07" db="EMBL/GenBank/DDBJ databases">
        <title>Amycolatopsis antarcticus sp. nov., isolated from the surface of an Antarcticus brown macroalga.</title>
        <authorList>
            <person name="Wang J."/>
            <person name="Leiva S."/>
            <person name="Huang J."/>
            <person name="Huang Y."/>
        </authorList>
    </citation>
    <scope>NUCLEOTIDE SEQUENCE [LARGE SCALE GENOMIC DNA]</scope>
    <source>
        <strain evidence="1 2">AU-G6</strain>
    </source>
</reference>
<dbReference type="AlphaFoldDB" id="A0A263CYR8"/>
<dbReference type="InParanoid" id="A0A263CYR8"/>
<sequence length="68" mass="7975">MRRRRGSARRRRSSTYFRTRGEIEAMFHDLVFVSPGLTLLPDWWPDGPRVRPLEDVQQLILGGLARKP</sequence>
<comment type="caution">
    <text evidence="1">The sequence shown here is derived from an EMBL/GenBank/DDBJ whole genome shotgun (WGS) entry which is preliminary data.</text>
</comment>
<dbReference type="InterPro" id="IPR006764">
    <property type="entry name" value="SAM_dep_MeTrfase_SAV2177_type"/>
</dbReference>
<evidence type="ECO:0000313" key="2">
    <source>
        <dbReference type="Proteomes" id="UP000242444"/>
    </source>
</evidence>